<evidence type="ECO:0000256" key="2">
    <source>
        <dbReference type="ARBA" id="ARBA00022723"/>
    </source>
</evidence>
<name>A0A436ZSH4_ARTFL</name>
<dbReference type="SUPFAM" id="SSF57850">
    <property type="entry name" value="RING/U-box"/>
    <property type="match status" value="2"/>
</dbReference>
<accession>A0A436ZSH4</accession>
<organism evidence="9 10">
    <name type="scientific">Arthrobotrys flagrans</name>
    <name type="common">Nematode-trapping fungus</name>
    <name type="synonym">Trichothecium flagrans</name>
    <dbReference type="NCBI Taxonomy" id="97331"/>
    <lineage>
        <taxon>Eukaryota</taxon>
        <taxon>Fungi</taxon>
        <taxon>Dikarya</taxon>
        <taxon>Ascomycota</taxon>
        <taxon>Pezizomycotina</taxon>
        <taxon>Orbiliomycetes</taxon>
        <taxon>Orbiliales</taxon>
        <taxon>Orbiliaceae</taxon>
        <taxon>Arthrobotrys</taxon>
    </lineage>
</organism>
<dbReference type="VEuPathDB" id="FungiDB:DFL_009737"/>
<dbReference type="InterPro" id="IPR013083">
    <property type="entry name" value="Znf_RING/FYVE/PHD"/>
</dbReference>
<dbReference type="AlphaFoldDB" id="A0A436ZSH4"/>
<dbReference type="GO" id="GO:0016567">
    <property type="term" value="P:protein ubiquitination"/>
    <property type="evidence" value="ECO:0007669"/>
    <property type="project" value="InterPro"/>
</dbReference>
<dbReference type="EMBL" id="SAEB01000012">
    <property type="protein sequence ID" value="RVD81890.1"/>
    <property type="molecule type" value="Genomic_DNA"/>
</dbReference>
<dbReference type="Proteomes" id="UP000283090">
    <property type="component" value="Unassembled WGS sequence"/>
</dbReference>
<dbReference type="InterPro" id="IPR044066">
    <property type="entry name" value="TRIAD_supradom"/>
</dbReference>
<keyword evidence="4" id="KW-0863">Zinc-finger</keyword>
<keyword evidence="2" id="KW-0479">Metal-binding</keyword>
<sequence>MEVIDLTRDFEEETASRRQQNRQRRELEPIILHDSDEAVSSPTKQTPAFTASTKFLKSTPRNSNTKKPKSTGKKNIPSIHAGWRVGIAFEDVEPTTPVLTDKEQKKRLKEAEEKKIGTRIQELAERVGWKQPHRSDERKTRKNSTATPYLYKEERLAACDICGDKAYIFETIKLKCKHRHCKSCLQQNFMMVINDPNAWPAKCCKPLDQDLALNTLSEEEFQRYLNVKREKEQMSSTNCFNCNRIIPSINVIGNSTAFCTQCEKITCVHCTKAMHEGACLLDPETEKLLNMAQGKKWSKCPKCSNMVERNTGCNSMMCRCGINFCYKCGREMSTCSSQGGCNQIAFQSGMWQNQAPHQPMQTSPQMINGYRERSIREETQLRIQRESMARQNMEAVEKQQVASEIVALRAKLENKPDKRNSTSPNSKKPSESTTPEEKKTPIRIEDYKQAFPALTKVFDESKAQKTPPPRPSQASQPVSLIDRYRKSYPALMKNYVPNPVPQTATPQQQPQAPTASTPAPNTNETTRSRTEFVLNAPESNSFPPAYNSADYLFDFSDESDSQWLY</sequence>
<feature type="region of interest" description="Disordered" evidence="7">
    <location>
        <begin position="493"/>
        <end position="529"/>
    </location>
</feature>
<dbReference type="InterPro" id="IPR031127">
    <property type="entry name" value="E3_UB_ligase_RBR"/>
</dbReference>
<comment type="caution">
    <text evidence="9">The sequence shown here is derived from an EMBL/GenBank/DDBJ whole genome shotgun (WGS) entry which is preliminary data.</text>
</comment>
<dbReference type="CDD" id="cd22584">
    <property type="entry name" value="Rcat_RBR_unk"/>
    <property type="match status" value="1"/>
</dbReference>
<feature type="compositionally biased region" description="Polar residues" evidence="7">
    <location>
        <begin position="421"/>
        <end position="433"/>
    </location>
</feature>
<keyword evidence="1" id="KW-0808">Transferase</keyword>
<feature type="compositionally biased region" description="Low complexity" evidence="7">
    <location>
        <begin position="501"/>
        <end position="525"/>
    </location>
</feature>
<dbReference type="GO" id="GO:0008270">
    <property type="term" value="F:zinc ion binding"/>
    <property type="evidence" value="ECO:0007669"/>
    <property type="project" value="UniProtKB-KW"/>
</dbReference>
<dbReference type="GeneID" id="93592048"/>
<dbReference type="Pfam" id="PF26200">
    <property type="entry name" value="Rcat_RNF216"/>
    <property type="match status" value="1"/>
</dbReference>
<evidence type="ECO:0000313" key="9">
    <source>
        <dbReference type="EMBL" id="RVD81890.1"/>
    </source>
</evidence>
<dbReference type="PROSITE" id="PS51873">
    <property type="entry name" value="TRIAD"/>
    <property type="match status" value="1"/>
</dbReference>
<evidence type="ECO:0000256" key="4">
    <source>
        <dbReference type="ARBA" id="ARBA00022771"/>
    </source>
</evidence>
<evidence type="ECO:0000256" key="7">
    <source>
        <dbReference type="SAM" id="MobiDB-lite"/>
    </source>
</evidence>
<reference evidence="9 10" key="1">
    <citation type="submission" date="2019-01" db="EMBL/GenBank/DDBJ databases">
        <title>Intercellular communication is required for trap formation in the nematode-trapping fungus Duddingtonia flagrans.</title>
        <authorList>
            <person name="Youssar L."/>
            <person name="Wernet V."/>
            <person name="Hensel N."/>
            <person name="Hildebrandt H.-G."/>
            <person name="Fischer R."/>
        </authorList>
    </citation>
    <scope>NUCLEOTIDE SEQUENCE [LARGE SCALE GENOMIC DNA]</scope>
    <source>
        <strain evidence="9 10">CBS H-5679</strain>
    </source>
</reference>
<evidence type="ECO:0000256" key="6">
    <source>
        <dbReference type="ARBA" id="ARBA00022833"/>
    </source>
</evidence>
<dbReference type="Gene3D" id="3.30.40.10">
    <property type="entry name" value="Zinc/RING finger domain, C3HC4 (zinc finger)"/>
    <property type="match status" value="1"/>
</dbReference>
<evidence type="ECO:0000313" key="10">
    <source>
        <dbReference type="Proteomes" id="UP000283090"/>
    </source>
</evidence>
<dbReference type="CDD" id="cd20335">
    <property type="entry name" value="BRcat_RBR"/>
    <property type="match status" value="1"/>
</dbReference>
<feature type="compositionally biased region" description="Basic and acidic residues" evidence="7">
    <location>
        <begin position="410"/>
        <end position="420"/>
    </location>
</feature>
<evidence type="ECO:0000256" key="3">
    <source>
        <dbReference type="ARBA" id="ARBA00022737"/>
    </source>
</evidence>
<feature type="region of interest" description="Disordered" evidence="7">
    <location>
        <begin position="460"/>
        <end position="479"/>
    </location>
</feature>
<dbReference type="RefSeq" id="XP_067487434.1">
    <property type="nucleotide sequence ID" value="XM_067639669.1"/>
</dbReference>
<dbReference type="STRING" id="97331.A0A436ZSH4"/>
<protein>
    <recommendedName>
        <fullName evidence="8">RING-type domain-containing protein</fullName>
    </recommendedName>
</protein>
<proteinExistence type="predicted"/>
<evidence type="ECO:0000256" key="1">
    <source>
        <dbReference type="ARBA" id="ARBA00022679"/>
    </source>
</evidence>
<feature type="domain" description="RING-type" evidence="8">
    <location>
        <begin position="155"/>
        <end position="345"/>
    </location>
</feature>
<dbReference type="OrthoDB" id="10009520at2759"/>
<evidence type="ECO:0000259" key="8">
    <source>
        <dbReference type="PROSITE" id="PS51873"/>
    </source>
</evidence>
<keyword evidence="3" id="KW-0677">Repeat</keyword>
<feature type="compositionally biased region" description="Basic and acidic residues" evidence="7">
    <location>
        <begin position="23"/>
        <end position="36"/>
    </location>
</feature>
<dbReference type="GO" id="GO:0004842">
    <property type="term" value="F:ubiquitin-protein transferase activity"/>
    <property type="evidence" value="ECO:0007669"/>
    <property type="project" value="InterPro"/>
</dbReference>
<feature type="compositionally biased region" description="Polar residues" evidence="7">
    <location>
        <begin position="38"/>
        <end position="63"/>
    </location>
</feature>
<feature type="region of interest" description="Disordered" evidence="7">
    <location>
        <begin position="410"/>
        <end position="443"/>
    </location>
</feature>
<dbReference type="Gene3D" id="1.20.120.1750">
    <property type="match status" value="1"/>
</dbReference>
<evidence type="ECO:0000256" key="5">
    <source>
        <dbReference type="ARBA" id="ARBA00022786"/>
    </source>
</evidence>
<feature type="region of interest" description="Disordered" evidence="7">
    <location>
        <begin position="1"/>
        <end position="77"/>
    </location>
</feature>
<keyword evidence="5" id="KW-0833">Ubl conjugation pathway</keyword>
<gene>
    <name evidence="9" type="ORF">DFL_009737</name>
</gene>
<keyword evidence="10" id="KW-1185">Reference proteome</keyword>
<keyword evidence="6" id="KW-0862">Zinc</keyword>
<dbReference type="PANTHER" id="PTHR11685">
    <property type="entry name" value="RBR FAMILY RING FINGER AND IBR DOMAIN-CONTAINING"/>
    <property type="match status" value="1"/>
</dbReference>